<reference evidence="3" key="1">
    <citation type="journal article" date="2016" name="Sci. Rep.">
        <title>Molecular characterization of firefly nuptial gifts: a multi-omics approach sheds light on postcopulatory sexual selection.</title>
        <authorList>
            <person name="Al-Wathiqui N."/>
            <person name="Fallon T.R."/>
            <person name="South A."/>
            <person name="Weng J.K."/>
            <person name="Lewis S.M."/>
        </authorList>
    </citation>
    <scope>NUCLEOTIDE SEQUENCE</scope>
</reference>
<name>A0A1Y1LWX8_PHOPY</name>
<feature type="signal peptide" evidence="2">
    <location>
        <begin position="1"/>
        <end position="18"/>
    </location>
</feature>
<dbReference type="EMBL" id="GEZM01044916">
    <property type="protein sequence ID" value="JAV78044.1"/>
    <property type="molecule type" value="Transcribed_RNA"/>
</dbReference>
<dbReference type="Pfam" id="PF07898">
    <property type="entry name" value="DUF1676"/>
    <property type="match status" value="1"/>
</dbReference>
<feature type="chain" id="PRO_5012146567" description="Osiris 20" evidence="2">
    <location>
        <begin position="19"/>
        <end position="251"/>
    </location>
</feature>
<evidence type="ECO:0000256" key="1">
    <source>
        <dbReference type="SAM" id="Phobius"/>
    </source>
</evidence>
<keyword evidence="1" id="KW-0812">Transmembrane</keyword>
<keyword evidence="1" id="KW-0472">Membrane</keyword>
<evidence type="ECO:0000256" key="2">
    <source>
        <dbReference type="SAM" id="SignalP"/>
    </source>
</evidence>
<dbReference type="PANTHER" id="PTHR21879">
    <property type="entry name" value="FI03362P-RELATED-RELATED"/>
    <property type="match status" value="1"/>
</dbReference>
<dbReference type="InterPro" id="IPR012464">
    <property type="entry name" value="DUF1676"/>
</dbReference>
<sequence>MRSVALLIMAAAVASASALIGGEIRTGNQLLSSVVSNCADMGCVKEHVISYLDTMIDKDYTSGRQFKNMDAAILKRVSRIIKTHEFRLTLPEFMFDKTQVVYNPKSGLDVVSTDGEEGRGLLKKKLLLPVLLLLKLKMKALLPIFVALIGLKSFKALILSKLAITIVLGFIIYTLLTKSGMPMPMSMAPVEPPAPIYGPPASTAAPNSYEPSWEPNSGGPYSRVWNSANDAHNLAYSAYYPGPVSSSTAGP</sequence>
<evidence type="ECO:0000313" key="3">
    <source>
        <dbReference type="EMBL" id="JAV78044.1"/>
    </source>
</evidence>
<organism evidence="3">
    <name type="scientific">Photinus pyralis</name>
    <name type="common">Common eastern firefly</name>
    <name type="synonym">Lampyris pyralis</name>
    <dbReference type="NCBI Taxonomy" id="7054"/>
    <lineage>
        <taxon>Eukaryota</taxon>
        <taxon>Metazoa</taxon>
        <taxon>Ecdysozoa</taxon>
        <taxon>Arthropoda</taxon>
        <taxon>Hexapoda</taxon>
        <taxon>Insecta</taxon>
        <taxon>Pterygota</taxon>
        <taxon>Neoptera</taxon>
        <taxon>Endopterygota</taxon>
        <taxon>Coleoptera</taxon>
        <taxon>Polyphaga</taxon>
        <taxon>Elateriformia</taxon>
        <taxon>Elateroidea</taxon>
        <taxon>Lampyridae</taxon>
        <taxon>Lampyrinae</taxon>
        <taxon>Photinus</taxon>
    </lineage>
</organism>
<evidence type="ECO:0008006" key="4">
    <source>
        <dbReference type="Google" id="ProtNLM"/>
    </source>
</evidence>
<dbReference type="AlphaFoldDB" id="A0A1Y1LWX8"/>
<keyword evidence="2" id="KW-0732">Signal</keyword>
<protein>
    <recommendedName>
        <fullName evidence="4">Osiris 20</fullName>
    </recommendedName>
</protein>
<keyword evidence="1" id="KW-1133">Transmembrane helix</keyword>
<proteinExistence type="predicted"/>
<feature type="transmembrane region" description="Helical" evidence="1">
    <location>
        <begin position="126"/>
        <end position="149"/>
    </location>
</feature>
<feature type="transmembrane region" description="Helical" evidence="1">
    <location>
        <begin position="156"/>
        <end position="176"/>
    </location>
</feature>
<dbReference type="GO" id="GO:0016020">
    <property type="term" value="C:membrane"/>
    <property type="evidence" value="ECO:0007669"/>
    <property type="project" value="TreeGrafter"/>
</dbReference>
<dbReference type="PANTHER" id="PTHR21879:SF2">
    <property type="entry name" value="OSIRIS 20"/>
    <property type="match status" value="1"/>
</dbReference>
<accession>A0A1Y1LWX8</accession>